<dbReference type="CDD" id="cd07012">
    <property type="entry name" value="PBP2_Bug_TTT"/>
    <property type="match status" value="1"/>
</dbReference>
<protein>
    <submittedName>
        <fullName evidence="2">Tripartite tricarboxylate transporter substrate binding protein</fullName>
    </submittedName>
</protein>
<comment type="similarity">
    <text evidence="1">Belongs to the UPF0065 (bug) family.</text>
</comment>
<dbReference type="PANTHER" id="PTHR42928">
    <property type="entry name" value="TRICARBOXYLATE-BINDING PROTEIN"/>
    <property type="match status" value="1"/>
</dbReference>
<dbReference type="PIRSF" id="PIRSF017082">
    <property type="entry name" value="YflP"/>
    <property type="match status" value="1"/>
</dbReference>
<dbReference type="SUPFAM" id="SSF53850">
    <property type="entry name" value="Periplasmic binding protein-like II"/>
    <property type="match status" value="1"/>
</dbReference>
<evidence type="ECO:0000313" key="3">
    <source>
        <dbReference type="Proteomes" id="UP001595847"/>
    </source>
</evidence>
<organism evidence="2 3">
    <name type="scientific">Nocardiopsis sediminis</name>
    <dbReference type="NCBI Taxonomy" id="1778267"/>
    <lineage>
        <taxon>Bacteria</taxon>
        <taxon>Bacillati</taxon>
        <taxon>Actinomycetota</taxon>
        <taxon>Actinomycetes</taxon>
        <taxon>Streptosporangiales</taxon>
        <taxon>Nocardiopsidaceae</taxon>
        <taxon>Nocardiopsis</taxon>
    </lineage>
</organism>
<dbReference type="Pfam" id="PF03401">
    <property type="entry name" value="TctC"/>
    <property type="match status" value="1"/>
</dbReference>
<dbReference type="InterPro" id="IPR005064">
    <property type="entry name" value="BUG"/>
</dbReference>
<dbReference type="Gene3D" id="3.40.190.10">
    <property type="entry name" value="Periplasmic binding protein-like II"/>
    <property type="match status" value="1"/>
</dbReference>
<reference evidence="3" key="1">
    <citation type="journal article" date="2019" name="Int. J. Syst. Evol. Microbiol.">
        <title>The Global Catalogue of Microorganisms (GCM) 10K type strain sequencing project: providing services to taxonomists for standard genome sequencing and annotation.</title>
        <authorList>
            <consortium name="The Broad Institute Genomics Platform"/>
            <consortium name="The Broad Institute Genome Sequencing Center for Infectious Disease"/>
            <person name="Wu L."/>
            <person name="Ma J."/>
        </authorList>
    </citation>
    <scope>NUCLEOTIDE SEQUENCE [LARGE SCALE GENOMIC DNA]</scope>
    <source>
        <strain evidence="3">TBRC 1826</strain>
    </source>
</reference>
<accession>A0ABV8FKG7</accession>
<evidence type="ECO:0000313" key="2">
    <source>
        <dbReference type="EMBL" id="MFC3996639.1"/>
    </source>
</evidence>
<dbReference type="RefSeq" id="WP_378532888.1">
    <property type="nucleotide sequence ID" value="NZ_JBHSBH010000008.1"/>
</dbReference>
<comment type="caution">
    <text evidence="2">The sequence shown here is derived from an EMBL/GenBank/DDBJ whole genome shotgun (WGS) entry which is preliminary data.</text>
</comment>
<evidence type="ECO:0000256" key="1">
    <source>
        <dbReference type="ARBA" id="ARBA00006987"/>
    </source>
</evidence>
<name>A0ABV8FKG7_9ACTN</name>
<sequence length="338" mass="34904">MTGLPNRRHPGPARAVPALAAAVVVVAATGCGGNLSGGGSGDFPSGPVTIVVGADPGGSTDLIARALAEGADDELGVAVPVVNTPGANGALAANEVAGQEPDGHNLLILNASLTSITPLAVSEEEAVSVGDFEVITGISRDDYVLVVPASSDIDTLEDLVDQGEDLTFGSTGVGTGSQLAQELLFQQAEISSTHVPFDGGAPTLTAVLGGQVDVAAVQLGEAKEQVEAGELIPLATFADERSEHMPDVPTAVESGYEVRVSQYRAVAAPKDTPDEVLTSLRDAFGTAFATEEYQAFNEDNLFTAHEVEPDQLVQEWDGYREDYAAMVEEYGIELGEDQ</sequence>
<keyword evidence="3" id="KW-1185">Reference proteome</keyword>
<gene>
    <name evidence="2" type="ORF">ACFOVU_11990</name>
</gene>
<dbReference type="EMBL" id="JBHSBH010000008">
    <property type="protein sequence ID" value="MFC3996639.1"/>
    <property type="molecule type" value="Genomic_DNA"/>
</dbReference>
<dbReference type="Proteomes" id="UP001595847">
    <property type="component" value="Unassembled WGS sequence"/>
</dbReference>
<dbReference type="PANTHER" id="PTHR42928:SF5">
    <property type="entry name" value="BLR1237 PROTEIN"/>
    <property type="match status" value="1"/>
</dbReference>
<proteinExistence type="inferred from homology"/>
<dbReference type="InterPro" id="IPR042100">
    <property type="entry name" value="Bug_dom1"/>
</dbReference>
<dbReference type="Gene3D" id="3.40.190.150">
    <property type="entry name" value="Bordetella uptake gene, domain 1"/>
    <property type="match status" value="1"/>
</dbReference>
<dbReference type="PROSITE" id="PS51257">
    <property type="entry name" value="PROKAR_LIPOPROTEIN"/>
    <property type="match status" value="1"/>
</dbReference>